<dbReference type="Pfam" id="PF00089">
    <property type="entry name" value="Trypsin"/>
    <property type="match status" value="1"/>
</dbReference>
<feature type="chain" id="PRO_5045826163" description="Peptidase S1 domain-containing protein" evidence="2">
    <location>
        <begin position="19"/>
        <end position="271"/>
    </location>
</feature>
<dbReference type="InterPro" id="IPR033116">
    <property type="entry name" value="TRYPSIN_SER"/>
</dbReference>
<evidence type="ECO:0000313" key="4">
    <source>
        <dbReference type="EMBL" id="GGA71255.1"/>
    </source>
</evidence>
<dbReference type="PRINTS" id="PR00722">
    <property type="entry name" value="CHYMOTRYPSIN"/>
</dbReference>
<proteinExistence type="predicted"/>
<protein>
    <recommendedName>
        <fullName evidence="3">Peptidase S1 domain-containing protein</fullName>
    </recommendedName>
</protein>
<evidence type="ECO:0000259" key="3">
    <source>
        <dbReference type="PROSITE" id="PS50240"/>
    </source>
</evidence>
<dbReference type="Gene3D" id="2.40.10.10">
    <property type="entry name" value="Trypsin-like serine proteases"/>
    <property type="match status" value="1"/>
</dbReference>
<sequence>MLRLVFFLLLAVASNAGAIVIRDDVQDAQYRAAASSFPALADVPAEGHGVLIAPRWVVTAAHAVAWQSQVDVIVLNGEPRDVDKVIFHPGFKKLPQSLIDAVMKEKDATAAMEFLVDSDDIALVRLAHPVADVVPAKIYRGSPLGKVIRILGKGATGTGEAGHHPHGPNRTDLRHAFNVVSTSDGRWIGYVFDRPPAAHPLEGSAGNGDSGGPLLVAVGDQWQVAGLTSWKHVDGDPATYWPGKYGQINYGLHLDHYAEWIETTMALDEES</sequence>
<keyword evidence="1" id="KW-1015">Disulfide bond</keyword>
<evidence type="ECO:0000256" key="1">
    <source>
        <dbReference type="ARBA" id="ARBA00023157"/>
    </source>
</evidence>
<dbReference type="PROSITE" id="PS50240">
    <property type="entry name" value="TRYPSIN_DOM"/>
    <property type="match status" value="1"/>
</dbReference>
<evidence type="ECO:0000313" key="5">
    <source>
        <dbReference type="Proteomes" id="UP000623419"/>
    </source>
</evidence>
<gene>
    <name evidence="4" type="ORF">GCM10011521_06730</name>
</gene>
<reference evidence="5" key="1">
    <citation type="journal article" date="2019" name="Int. J. Syst. Evol. Microbiol.">
        <title>The Global Catalogue of Microorganisms (GCM) 10K type strain sequencing project: providing services to taxonomists for standard genome sequencing and annotation.</title>
        <authorList>
            <consortium name="The Broad Institute Genomics Platform"/>
            <consortium name="The Broad Institute Genome Sequencing Center for Infectious Disease"/>
            <person name="Wu L."/>
            <person name="Ma J."/>
        </authorList>
    </citation>
    <scope>NUCLEOTIDE SEQUENCE [LARGE SCALE GENOMIC DNA]</scope>
    <source>
        <strain evidence="5">CGMCC 1.15905</strain>
    </source>
</reference>
<dbReference type="RefSeq" id="WP_188661318.1">
    <property type="nucleotide sequence ID" value="NZ_BMKC01000001.1"/>
</dbReference>
<feature type="domain" description="Peptidase S1" evidence="3">
    <location>
        <begin position="20"/>
        <end position="266"/>
    </location>
</feature>
<dbReference type="EMBL" id="BMKC01000001">
    <property type="protein sequence ID" value="GGA71255.1"/>
    <property type="molecule type" value="Genomic_DNA"/>
</dbReference>
<evidence type="ECO:0000256" key="2">
    <source>
        <dbReference type="SAM" id="SignalP"/>
    </source>
</evidence>
<keyword evidence="2" id="KW-0732">Signal</keyword>
<dbReference type="PANTHER" id="PTHR24250">
    <property type="entry name" value="CHYMOTRYPSIN-RELATED"/>
    <property type="match status" value="1"/>
</dbReference>
<dbReference type="InterPro" id="IPR043504">
    <property type="entry name" value="Peptidase_S1_PA_chymotrypsin"/>
</dbReference>
<dbReference type="InterPro" id="IPR009003">
    <property type="entry name" value="Peptidase_S1_PA"/>
</dbReference>
<feature type="signal peptide" evidence="2">
    <location>
        <begin position="1"/>
        <end position="18"/>
    </location>
</feature>
<dbReference type="SMART" id="SM00020">
    <property type="entry name" value="Tryp_SPc"/>
    <property type="match status" value="1"/>
</dbReference>
<dbReference type="PROSITE" id="PS00135">
    <property type="entry name" value="TRYPSIN_SER"/>
    <property type="match status" value="1"/>
</dbReference>
<dbReference type="InterPro" id="IPR001314">
    <property type="entry name" value="Peptidase_S1A"/>
</dbReference>
<dbReference type="Proteomes" id="UP000623419">
    <property type="component" value="Unassembled WGS sequence"/>
</dbReference>
<keyword evidence="5" id="KW-1185">Reference proteome</keyword>
<dbReference type="InterPro" id="IPR001254">
    <property type="entry name" value="Trypsin_dom"/>
</dbReference>
<name>A0ABQ1HE99_9GAMM</name>
<accession>A0ABQ1HE99</accession>
<comment type="caution">
    <text evidence="4">The sequence shown here is derived from an EMBL/GenBank/DDBJ whole genome shotgun (WGS) entry which is preliminary data.</text>
</comment>
<dbReference type="SUPFAM" id="SSF50494">
    <property type="entry name" value="Trypsin-like serine proteases"/>
    <property type="match status" value="1"/>
</dbReference>
<organism evidence="4 5">
    <name type="scientific">Arenimonas soli</name>
    <dbReference type="NCBI Taxonomy" id="2269504"/>
    <lineage>
        <taxon>Bacteria</taxon>
        <taxon>Pseudomonadati</taxon>
        <taxon>Pseudomonadota</taxon>
        <taxon>Gammaproteobacteria</taxon>
        <taxon>Lysobacterales</taxon>
        <taxon>Lysobacteraceae</taxon>
        <taxon>Arenimonas</taxon>
    </lineage>
</organism>
<dbReference type="PANTHER" id="PTHR24250:SF50">
    <property type="entry name" value="PEPTIDASE S1 DOMAIN-CONTAINING PROTEIN"/>
    <property type="match status" value="1"/>
</dbReference>